<evidence type="ECO:0000256" key="2">
    <source>
        <dbReference type="ARBA" id="ARBA00022723"/>
    </source>
</evidence>
<keyword evidence="3" id="KW-0378">Hydrolase</keyword>
<keyword evidence="2" id="KW-0479">Metal-binding</keyword>
<accession>A0ABW7HLN8</accession>
<dbReference type="Proteomes" id="UP001607069">
    <property type="component" value="Unassembled WGS sequence"/>
</dbReference>
<evidence type="ECO:0000259" key="6">
    <source>
        <dbReference type="Pfam" id="PF13638"/>
    </source>
</evidence>
<keyword evidence="8" id="KW-1185">Reference proteome</keyword>
<evidence type="ECO:0000313" key="7">
    <source>
        <dbReference type="EMBL" id="MFH0246781.1"/>
    </source>
</evidence>
<keyword evidence="4" id="KW-0460">Magnesium</keyword>
<dbReference type="Pfam" id="PF13638">
    <property type="entry name" value="PIN_4"/>
    <property type="match status" value="1"/>
</dbReference>
<comment type="caution">
    <text evidence="7">The sequence shown here is derived from an EMBL/GenBank/DDBJ whole genome shotgun (WGS) entry which is preliminary data.</text>
</comment>
<sequence length="322" mass="35980">MLITPRPGADRDTIRQHLRGVQLNAQNLRGSGYNSAYDRLLRYLEWATDSADRLRHQISNRDIEHLVLTRRYQALLSSCGTLAGSAQQRLVNGLVDLELSERDRALEEAVTDLERVISRWDKREVFVIADTSFYIHAPSRLDTLDLVAVLGIFPSDSIRLLFPMAVVDELDALKESSKQQARWRASYTLGLLDKTLQGGTSAVCWRQARYTSEKARGAITFEIVLDPTGHTRLPITDDEIIDRAVAIQSLARDDVRFLTCDTGQHTRGHAARLTVTKIPTKDPGPEPDWAAAQQPGTRAKRRARQDARNQSESEAVAEAAGS</sequence>
<name>A0ABW7HLN8_9ACTN</name>
<reference evidence="7 8" key="1">
    <citation type="submission" date="2024-10" db="EMBL/GenBank/DDBJ databases">
        <authorList>
            <person name="Cho J.-C."/>
        </authorList>
    </citation>
    <scope>NUCLEOTIDE SEQUENCE [LARGE SCALE GENOMIC DNA]</scope>
    <source>
        <strain evidence="7 8">KCTC29696</strain>
    </source>
</reference>
<evidence type="ECO:0000313" key="8">
    <source>
        <dbReference type="Proteomes" id="UP001607069"/>
    </source>
</evidence>
<evidence type="ECO:0000256" key="5">
    <source>
        <dbReference type="SAM" id="MobiDB-lite"/>
    </source>
</evidence>
<feature type="domain" description="PIN" evidence="6">
    <location>
        <begin position="128"/>
        <end position="274"/>
    </location>
</feature>
<keyword evidence="1" id="KW-0540">Nuclease</keyword>
<dbReference type="EMBL" id="JBIHMK010000002">
    <property type="protein sequence ID" value="MFH0246781.1"/>
    <property type="molecule type" value="Genomic_DNA"/>
</dbReference>
<organism evidence="7 8">
    <name type="scientific">Streptomyces chitinivorans</name>
    <dbReference type="NCBI Taxonomy" id="1257027"/>
    <lineage>
        <taxon>Bacteria</taxon>
        <taxon>Bacillati</taxon>
        <taxon>Actinomycetota</taxon>
        <taxon>Actinomycetes</taxon>
        <taxon>Kitasatosporales</taxon>
        <taxon>Streptomycetaceae</taxon>
        <taxon>Streptomyces</taxon>
    </lineage>
</organism>
<feature type="compositionally biased region" description="Low complexity" evidence="5">
    <location>
        <begin position="312"/>
        <end position="322"/>
    </location>
</feature>
<evidence type="ECO:0000256" key="1">
    <source>
        <dbReference type="ARBA" id="ARBA00022722"/>
    </source>
</evidence>
<dbReference type="Gene3D" id="3.40.50.1010">
    <property type="entry name" value="5'-nuclease"/>
    <property type="match status" value="1"/>
</dbReference>
<proteinExistence type="predicted"/>
<evidence type="ECO:0000256" key="4">
    <source>
        <dbReference type="ARBA" id="ARBA00022842"/>
    </source>
</evidence>
<evidence type="ECO:0000256" key="3">
    <source>
        <dbReference type="ARBA" id="ARBA00022801"/>
    </source>
</evidence>
<feature type="region of interest" description="Disordered" evidence="5">
    <location>
        <begin position="277"/>
        <end position="322"/>
    </location>
</feature>
<dbReference type="InterPro" id="IPR002716">
    <property type="entry name" value="PIN_dom"/>
</dbReference>
<protein>
    <submittedName>
        <fullName evidence="7">PIN domain-containing protein</fullName>
    </submittedName>
</protein>
<dbReference type="RefSeq" id="WP_101255054.1">
    <property type="nucleotide sequence ID" value="NZ_BAABEN010000012.1"/>
</dbReference>
<gene>
    <name evidence="7" type="ORF">ACG5V6_00895</name>
</gene>